<dbReference type="Proteomes" id="UP000183832">
    <property type="component" value="Unassembled WGS sequence"/>
</dbReference>
<accession>A0A1J1IR98</accession>
<evidence type="ECO:0000313" key="1">
    <source>
        <dbReference type="EMBL" id="CRL01033.1"/>
    </source>
</evidence>
<protein>
    <submittedName>
        <fullName evidence="1">CLUMA_CG014823, isoform A</fullName>
    </submittedName>
</protein>
<proteinExistence type="predicted"/>
<sequence length="64" mass="7711">MKRSANFTEWQTSKLLYSSSTWQKHLYRTEQNVSNGTEHKNECLMTRHRSESKQKMNIEWVCCV</sequence>
<reference evidence="1 2" key="1">
    <citation type="submission" date="2015-04" db="EMBL/GenBank/DDBJ databases">
        <authorList>
            <person name="Syromyatnikov M.Y."/>
            <person name="Popov V.N."/>
        </authorList>
    </citation>
    <scope>NUCLEOTIDE SEQUENCE [LARGE SCALE GENOMIC DNA]</scope>
</reference>
<dbReference type="EMBL" id="CVRI01000055">
    <property type="protein sequence ID" value="CRL01033.1"/>
    <property type="molecule type" value="Genomic_DNA"/>
</dbReference>
<name>A0A1J1IR98_9DIPT</name>
<gene>
    <name evidence="1" type="ORF">CLUMA_CG014823</name>
</gene>
<evidence type="ECO:0000313" key="2">
    <source>
        <dbReference type="Proteomes" id="UP000183832"/>
    </source>
</evidence>
<dbReference type="AlphaFoldDB" id="A0A1J1IR98"/>
<keyword evidence="2" id="KW-1185">Reference proteome</keyword>
<organism evidence="1 2">
    <name type="scientific">Clunio marinus</name>
    <dbReference type="NCBI Taxonomy" id="568069"/>
    <lineage>
        <taxon>Eukaryota</taxon>
        <taxon>Metazoa</taxon>
        <taxon>Ecdysozoa</taxon>
        <taxon>Arthropoda</taxon>
        <taxon>Hexapoda</taxon>
        <taxon>Insecta</taxon>
        <taxon>Pterygota</taxon>
        <taxon>Neoptera</taxon>
        <taxon>Endopterygota</taxon>
        <taxon>Diptera</taxon>
        <taxon>Nematocera</taxon>
        <taxon>Chironomoidea</taxon>
        <taxon>Chironomidae</taxon>
        <taxon>Clunio</taxon>
    </lineage>
</organism>